<dbReference type="Proteomes" id="UP001589576">
    <property type="component" value="Unassembled WGS sequence"/>
</dbReference>
<gene>
    <name evidence="2" type="ORF">ACFFUU_12550</name>
</gene>
<dbReference type="EMBL" id="JBHMFB010000033">
    <property type="protein sequence ID" value="MFB9090439.1"/>
    <property type="molecule type" value="Genomic_DNA"/>
</dbReference>
<keyword evidence="3" id="KW-1185">Reference proteome</keyword>
<comment type="caution">
    <text evidence="2">The sequence shown here is derived from an EMBL/GenBank/DDBJ whole genome shotgun (WGS) entry which is preliminary data.</text>
</comment>
<feature type="transmembrane region" description="Helical" evidence="1">
    <location>
        <begin position="21"/>
        <end position="38"/>
    </location>
</feature>
<evidence type="ECO:0008006" key="4">
    <source>
        <dbReference type="Google" id="ProtNLM"/>
    </source>
</evidence>
<keyword evidence="1" id="KW-0812">Transmembrane</keyword>
<dbReference type="RefSeq" id="WP_290285403.1">
    <property type="nucleotide sequence ID" value="NZ_JAUFQN010000019.1"/>
</dbReference>
<proteinExistence type="predicted"/>
<keyword evidence="1" id="KW-0472">Membrane</keyword>
<sequence length="159" mass="19169">MNLNNENIIIEPNRKHTRKDLFFMILIGIAFFVSAEFLAPVLRHNLRNKIPFADGFFFGISIIYIVYVLSRKIYQKIEIDYENNRLRIEYITLLKKDCENIIPFEELEYEYKKIASRSGGKWTLRIWKNNKKKLNLEERDYGFEKENIDLLVEKLKELE</sequence>
<name>A0ABV5GHA7_9FLAO</name>
<feature type="transmembrane region" description="Helical" evidence="1">
    <location>
        <begin position="50"/>
        <end position="69"/>
    </location>
</feature>
<organism evidence="2 3">
    <name type="scientific">Flavobacterium paronense</name>
    <dbReference type="NCBI Taxonomy" id="1392775"/>
    <lineage>
        <taxon>Bacteria</taxon>
        <taxon>Pseudomonadati</taxon>
        <taxon>Bacteroidota</taxon>
        <taxon>Flavobacteriia</taxon>
        <taxon>Flavobacteriales</taxon>
        <taxon>Flavobacteriaceae</taxon>
        <taxon>Flavobacterium</taxon>
    </lineage>
</organism>
<evidence type="ECO:0000256" key="1">
    <source>
        <dbReference type="SAM" id="Phobius"/>
    </source>
</evidence>
<protein>
    <recommendedName>
        <fullName evidence="4">DUF5673 domain-containing protein</fullName>
    </recommendedName>
</protein>
<evidence type="ECO:0000313" key="3">
    <source>
        <dbReference type="Proteomes" id="UP001589576"/>
    </source>
</evidence>
<reference evidence="2 3" key="1">
    <citation type="submission" date="2024-09" db="EMBL/GenBank/DDBJ databases">
        <authorList>
            <person name="Sun Q."/>
            <person name="Mori K."/>
        </authorList>
    </citation>
    <scope>NUCLEOTIDE SEQUENCE [LARGE SCALE GENOMIC DNA]</scope>
    <source>
        <strain evidence="2 3">CECT 8460</strain>
    </source>
</reference>
<keyword evidence="1" id="KW-1133">Transmembrane helix</keyword>
<evidence type="ECO:0000313" key="2">
    <source>
        <dbReference type="EMBL" id="MFB9090439.1"/>
    </source>
</evidence>
<accession>A0ABV5GHA7</accession>